<feature type="domain" description="Casparian strip membrane protein" evidence="8">
    <location>
        <begin position="8"/>
        <end position="116"/>
    </location>
</feature>
<dbReference type="InterPro" id="IPR006459">
    <property type="entry name" value="CASP/CASPL"/>
</dbReference>
<dbReference type="Proteomes" id="UP000298416">
    <property type="component" value="Unassembled WGS sequence"/>
</dbReference>
<evidence type="ECO:0000256" key="7">
    <source>
        <dbReference type="RuleBase" id="RU361233"/>
    </source>
</evidence>
<gene>
    <name evidence="9" type="ORF">SASPL_129877</name>
</gene>
<protein>
    <recommendedName>
        <fullName evidence="7">CASP-like protein</fullName>
    </recommendedName>
</protein>
<keyword evidence="5 7" id="KW-1133">Transmembrane helix</keyword>
<proteinExistence type="inferred from homology"/>
<evidence type="ECO:0000313" key="9">
    <source>
        <dbReference type="EMBL" id="KAG6411793.1"/>
    </source>
</evidence>
<dbReference type="GO" id="GO:0005886">
    <property type="term" value="C:plasma membrane"/>
    <property type="evidence" value="ECO:0007669"/>
    <property type="project" value="UniProtKB-SubCell"/>
</dbReference>
<feature type="transmembrane region" description="Helical" evidence="7">
    <location>
        <begin position="99"/>
        <end position="129"/>
    </location>
</feature>
<evidence type="ECO:0000259" key="8">
    <source>
        <dbReference type="Pfam" id="PF04535"/>
    </source>
</evidence>
<evidence type="ECO:0000256" key="2">
    <source>
        <dbReference type="ARBA" id="ARBA00007651"/>
    </source>
</evidence>
<sequence>MLGTQKSVLVWIDVAAAVYNLLQLITSYKVQRFATNIYVSWGIFLLDQKDGGVFNECNMQAAAYTVFGATAAAVQGSTIAITGEKSFQWMKLCNRFTRFCFQIGGALICGYAAALLMAITASISAYSLFRFYSPKRFLVLKP</sequence>
<reference evidence="9" key="2">
    <citation type="submission" date="2020-08" db="EMBL/GenBank/DDBJ databases">
        <title>Plant Genome Project.</title>
        <authorList>
            <person name="Zhang R.-G."/>
        </authorList>
    </citation>
    <scope>NUCLEOTIDE SEQUENCE</scope>
    <source>
        <strain evidence="9">Huo1</strain>
        <tissue evidence="9">Leaf</tissue>
    </source>
</reference>
<comment type="subcellular location">
    <subcellularLocation>
        <location evidence="1 7">Cell membrane</location>
        <topology evidence="1 7">Multi-pass membrane protein</topology>
    </subcellularLocation>
</comment>
<dbReference type="AlphaFoldDB" id="A0A8X8ZP43"/>
<evidence type="ECO:0000313" key="10">
    <source>
        <dbReference type="Proteomes" id="UP000298416"/>
    </source>
</evidence>
<keyword evidence="4 7" id="KW-0812">Transmembrane</keyword>
<dbReference type="Pfam" id="PF04535">
    <property type="entry name" value="CASP_dom"/>
    <property type="match status" value="1"/>
</dbReference>
<evidence type="ECO:0000256" key="6">
    <source>
        <dbReference type="ARBA" id="ARBA00023136"/>
    </source>
</evidence>
<dbReference type="EMBL" id="PNBA02000010">
    <property type="protein sequence ID" value="KAG6411793.1"/>
    <property type="molecule type" value="Genomic_DNA"/>
</dbReference>
<reference evidence="9" key="1">
    <citation type="submission" date="2018-01" db="EMBL/GenBank/DDBJ databases">
        <authorList>
            <person name="Mao J.F."/>
        </authorList>
    </citation>
    <scope>NUCLEOTIDE SEQUENCE</scope>
    <source>
        <strain evidence="9">Huo1</strain>
        <tissue evidence="9">Leaf</tissue>
    </source>
</reference>
<dbReference type="InterPro" id="IPR006702">
    <property type="entry name" value="CASP_dom"/>
</dbReference>
<comment type="caution">
    <text evidence="7">Lacks conserved residue(s) required for the propagation of feature annotation.</text>
</comment>
<comment type="similarity">
    <text evidence="2 7">Belongs to the Casparian strip membrane proteins (CASP) family.</text>
</comment>
<keyword evidence="3 7" id="KW-1003">Cell membrane</keyword>
<keyword evidence="10" id="KW-1185">Reference proteome</keyword>
<organism evidence="9">
    <name type="scientific">Salvia splendens</name>
    <name type="common">Scarlet sage</name>
    <dbReference type="NCBI Taxonomy" id="180675"/>
    <lineage>
        <taxon>Eukaryota</taxon>
        <taxon>Viridiplantae</taxon>
        <taxon>Streptophyta</taxon>
        <taxon>Embryophyta</taxon>
        <taxon>Tracheophyta</taxon>
        <taxon>Spermatophyta</taxon>
        <taxon>Magnoliopsida</taxon>
        <taxon>eudicotyledons</taxon>
        <taxon>Gunneridae</taxon>
        <taxon>Pentapetalae</taxon>
        <taxon>asterids</taxon>
        <taxon>lamiids</taxon>
        <taxon>Lamiales</taxon>
        <taxon>Lamiaceae</taxon>
        <taxon>Nepetoideae</taxon>
        <taxon>Mentheae</taxon>
        <taxon>Salviinae</taxon>
        <taxon>Salvia</taxon>
        <taxon>Salvia subgen. Calosphace</taxon>
        <taxon>core Calosphace</taxon>
    </lineage>
</organism>
<accession>A0A8X8ZP43</accession>
<name>A0A8X8ZP43_SALSN</name>
<comment type="caution">
    <text evidence="9">The sequence shown here is derived from an EMBL/GenBank/DDBJ whole genome shotgun (WGS) entry which is preliminary data.</text>
</comment>
<dbReference type="NCBIfam" id="TIGR01569">
    <property type="entry name" value="A_tha_TIGR01569"/>
    <property type="match status" value="1"/>
</dbReference>
<evidence type="ECO:0000256" key="4">
    <source>
        <dbReference type="ARBA" id="ARBA00022692"/>
    </source>
</evidence>
<comment type="subunit">
    <text evidence="7">Homodimer and heterodimers.</text>
</comment>
<evidence type="ECO:0000256" key="3">
    <source>
        <dbReference type="ARBA" id="ARBA00022475"/>
    </source>
</evidence>
<evidence type="ECO:0000256" key="5">
    <source>
        <dbReference type="ARBA" id="ARBA00022989"/>
    </source>
</evidence>
<keyword evidence="6 7" id="KW-0472">Membrane</keyword>
<evidence type="ECO:0000256" key="1">
    <source>
        <dbReference type="ARBA" id="ARBA00004651"/>
    </source>
</evidence>